<keyword evidence="4" id="KW-0554">One-carbon metabolism</keyword>
<keyword evidence="5" id="KW-0436">Ligase</keyword>
<name>A0A507B8P5_9PEZI</name>
<dbReference type="GO" id="GO:0005829">
    <property type="term" value="C:cytosol"/>
    <property type="evidence" value="ECO:0007669"/>
    <property type="project" value="TreeGrafter"/>
</dbReference>
<dbReference type="SUPFAM" id="SSF53623">
    <property type="entry name" value="MurD-like peptide ligases, catalytic domain"/>
    <property type="match status" value="1"/>
</dbReference>
<evidence type="ECO:0000313" key="13">
    <source>
        <dbReference type="EMBL" id="TPX15516.1"/>
    </source>
</evidence>
<reference evidence="13 14" key="1">
    <citation type="submission" date="2019-06" db="EMBL/GenBank/DDBJ databases">
        <title>Draft genome sequence of the filamentous fungus Phialemoniopsis curvata isolated from diesel fuel.</title>
        <authorList>
            <person name="Varaljay V.A."/>
            <person name="Lyon W.J."/>
            <person name="Crouch A.L."/>
            <person name="Drake C.E."/>
            <person name="Hollomon J.M."/>
            <person name="Nadeau L.J."/>
            <person name="Nunn H.S."/>
            <person name="Stevenson B.S."/>
            <person name="Bojanowski C.L."/>
            <person name="Crookes-Goodson W.J."/>
        </authorList>
    </citation>
    <scope>NUCLEOTIDE SEQUENCE [LARGE SCALE GENOMIC DNA]</scope>
    <source>
        <strain evidence="13 14">D216</strain>
    </source>
</reference>
<dbReference type="OrthoDB" id="5212574at2759"/>
<keyword evidence="8" id="KW-0067">ATP-binding</keyword>
<dbReference type="GO" id="GO:0005739">
    <property type="term" value="C:mitochondrion"/>
    <property type="evidence" value="ECO:0007669"/>
    <property type="project" value="TreeGrafter"/>
</dbReference>
<dbReference type="UniPathway" id="UPA00850"/>
<dbReference type="GO" id="GO:0046872">
    <property type="term" value="F:metal ion binding"/>
    <property type="evidence" value="ECO:0007669"/>
    <property type="project" value="UniProtKB-KW"/>
</dbReference>
<comment type="caution">
    <text evidence="13">The sequence shown here is derived from an EMBL/GenBank/DDBJ whole genome shotgun (WGS) entry which is preliminary data.</text>
</comment>
<evidence type="ECO:0000256" key="6">
    <source>
        <dbReference type="ARBA" id="ARBA00022723"/>
    </source>
</evidence>
<evidence type="ECO:0000256" key="5">
    <source>
        <dbReference type="ARBA" id="ARBA00022598"/>
    </source>
</evidence>
<evidence type="ECO:0000256" key="10">
    <source>
        <dbReference type="ARBA" id="ARBA00030592"/>
    </source>
</evidence>
<dbReference type="SUPFAM" id="SSF53244">
    <property type="entry name" value="MurD-like peptide ligases, peptide-binding domain"/>
    <property type="match status" value="1"/>
</dbReference>
<dbReference type="GeneID" id="41971943"/>
<evidence type="ECO:0000256" key="4">
    <source>
        <dbReference type="ARBA" id="ARBA00022563"/>
    </source>
</evidence>
<evidence type="ECO:0000256" key="9">
    <source>
        <dbReference type="ARBA" id="ARBA00022842"/>
    </source>
</evidence>
<gene>
    <name evidence="13" type="ORF">E0L32_004496</name>
</gene>
<dbReference type="InterPro" id="IPR036565">
    <property type="entry name" value="Mur-like_cat_sf"/>
</dbReference>
<comment type="pathway">
    <text evidence="1">Cofactor biosynthesis; tetrahydrofolylpolyglutamate biosynthesis.</text>
</comment>
<organism evidence="13 14">
    <name type="scientific">Thyridium curvatum</name>
    <dbReference type="NCBI Taxonomy" id="1093900"/>
    <lineage>
        <taxon>Eukaryota</taxon>
        <taxon>Fungi</taxon>
        <taxon>Dikarya</taxon>
        <taxon>Ascomycota</taxon>
        <taxon>Pezizomycotina</taxon>
        <taxon>Sordariomycetes</taxon>
        <taxon>Sordariomycetidae</taxon>
        <taxon>Thyridiales</taxon>
        <taxon>Thyridiaceae</taxon>
        <taxon>Thyridium</taxon>
    </lineage>
</organism>
<dbReference type="InParanoid" id="A0A507B8P5"/>
<dbReference type="EC" id="6.3.2.17" evidence="3"/>
<comment type="catalytic activity">
    <reaction evidence="12">
        <text>(6S)-5,6,7,8-tetrahydrofolyl-(gamma-L-Glu)(n) + L-glutamate + ATP = (6S)-5,6,7,8-tetrahydrofolyl-(gamma-L-Glu)(n+1) + ADP + phosphate + H(+)</text>
        <dbReference type="Rhea" id="RHEA:10580"/>
        <dbReference type="Rhea" id="RHEA-COMP:14738"/>
        <dbReference type="Rhea" id="RHEA-COMP:14740"/>
        <dbReference type="ChEBI" id="CHEBI:15378"/>
        <dbReference type="ChEBI" id="CHEBI:29985"/>
        <dbReference type="ChEBI" id="CHEBI:30616"/>
        <dbReference type="ChEBI" id="CHEBI:43474"/>
        <dbReference type="ChEBI" id="CHEBI:141005"/>
        <dbReference type="ChEBI" id="CHEBI:456216"/>
        <dbReference type="EC" id="6.3.2.17"/>
    </reaction>
</comment>
<dbReference type="EMBL" id="SKBQ01000021">
    <property type="protein sequence ID" value="TPX15516.1"/>
    <property type="molecule type" value="Genomic_DNA"/>
</dbReference>
<dbReference type="Proteomes" id="UP000319257">
    <property type="component" value="Unassembled WGS sequence"/>
</dbReference>
<keyword evidence="6" id="KW-0479">Metal-binding</keyword>
<dbReference type="AlphaFoldDB" id="A0A507B8P5"/>
<evidence type="ECO:0000256" key="3">
    <source>
        <dbReference type="ARBA" id="ARBA00013025"/>
    </source>
</evidence>
<accession>A0A507B8P5</accession>
<dbReference type="GO" id="GO:0004326">
    <property type="term" value="F:tetrahydrofolylpolyglutamate synthase activity"/>
    <property type="evidence" value="ECO:0007669"/>
    <property type="project" value="UniProtKB-EC"/>
</dbReference>
<dbReference type="InterPro" id="IPR001645">
    <property type="entry name" value="Folylpolyglutamate_synth"/>
</dbReference>
<keyword evidence="9" id="KW-0460">Magnesium</keyword>
<dbReference type="GO" id="GO:0005524">
    <property type="term" value="F:ATP binding"/>
    <property type="evidence" value="ECO:0007669"/>
    <property type="project" value="UniProtKB-KW"/>
</dbReference>
<sequence length="548" mass="57757">MSTTATATTTISPSQLPQTYPNALHLLSLLPTNREVTDLFAGAEGGGPGKDKDDLNARAIPEVVAWLARAGYEPADLARRGVRCVHVAGTKGKGSACAFLTAALLAHGDAAGRVGTYTSPHVVSVRERILLDGRPVGRDVFARAVFEVWRRLTRAAEEAAGGAGAVPPEGGYDGPGTKPFYFRFLTLVAFHVFAQEGVRSAVVECGIGGEYDPTSAVLPAEAVTASVVTRLGVDHVAMLGGTVEEIAWHKAGVFRRGRAAFTVGLPGQEQERALAVLRARAEDKGARLRVLDGAEVERWAGVGEGARLRGGFQKYNMAVAAAAAMEHLRVLKGEEEEDGDDDDMGEAFFSLDDIPPSFKEAMRGATLRGRCETIREEGGGGMEWLLDGAHTADSLAEVSRLFLAARPRTDGALRILIFNQQERDVAALLRSMLASSDDGDGDGEGAATTTTTTAAAAAFDLAIFTRNDAAPTPAGEPPRETSVQQAAREVFHGLCPGAATAVADNVAEAVRFARSACEEKGKGGYVLVTGSFNLVRPALQMLDPDCED</sequence>
<dbReference type="GO" id="GO:0006730">
    <property type="term" value="P:one-carbon metabolic process"/>
    <property type="evidence" value="ECO:0007669"/>
    <property type="project" value="UniProtKB-KW"/>
</dbReference>
<dbReference type="PANTHER" id="PTHR11136">
    <property type="entry name" value="FOLYLPOLYGLUTAMATE SYNTHASE-RELATED"/>
    <property type="match status" value="1"/>
</dbReference>
<evidence type="ECO:0000256" key="7">
    <source>
        <dbReference type="ARBA" id="ARBA00022741"/>
    </source>
</evidence>
<keyword evidence="14" id="KW-1185">Reference proteome</keyword>
<evidence type="ECO:0000256" key="2">
    <source>
        <dbReference type="ARBA" id="ARBA00008276"/>
    </source>
</evidence>
<protein>
    <recommendedName>
        <fullName evidence="3">tetrahydrofolate synthase</fullName>
        <ecNumber evidence="3">6.3.2.17</ecNumber>
    </recommendedName>
    <alternativeName>
        <fullName evidence="11">Folylpoly-gamma-glutamate synthetase</fullName>
    </alternativeName>
    <alternativeName>
        <fullName evidence="10">Tetrahydrofolylpolyglutamate synthase</fullName>
    </alternativeName>
</protein>
<evidence type="ECO:0000313" key="14">
    <source>
        <dbReference type="Proteomes" id="UP000319257"/>
    </source>
</evidence>
<evidence type="ECO:0000256" key="1">
    <source>
        <dbReference type="ARBA" id="ARBA00005150"/>
    </source>
</evidence>
<evidence type="ECO:0000256" key="8">
    <source>
        <dbReference type="ARBA" id="ARBA00022840"/>
    </source>
</evidence>
<dbReference type="PANTHER" id="PTHR11136:SF5">
    <property type="entry name" value="FOLYLPOLYGLUTAMATE SYNTHASE, MITOCHONDRIAL"/>
    <property type="match status" value="1"/>
</dbReference>
<dbReference type="STRING" id="1093900.A0A507B8P5"/>
<dbReference type="NCBIfam" id="TIGR01499">
    <property type="entry name" value="folC"/>
    <property type="match status" value="1"/>
</dbReference>
<dbReference type="InterPro" id="IPR036615">
    <property type="entry name" value="Mur_ligase_C_dom_sf"/>
</dbReference>
<dbReference type="RefSeq" id="XP_030997227.1">
    <property type="nucleotide sequence ID" value="XM_031138913.1"/>
</dbReference>
<evidence type="ECO:0000256" key="12">
    <source>
        <dbReference type="ARBA" id="ARBA00047493"/>
    </source>
</evidence>
<keyword evidence="7" id="KW-0547">Nucleotide-binding</keyword>
<dbReference type="Gene3D" id="3.40.1190.10">
    <property type="entry name" value="Mur-like, catalytic domain"/>
    <property type="match status" value="1"/>
</dbReference>
<proteinExistence type="inferred from homology"/>
<evidence type="ECO:0000256" key="11">
    <source>
        <dbReference type="ARBA" id="ARBA00030876"/>
    </source>
</evidence>
<dbReference type="Gene3D" id="3.90.190.20">
    <property type="entry name" value="Mur ligase, C-terminal domain"/>
    <property type="match status" value="1"/>
</dbReference>
<comment type="similarity">
    <text evidence="2">Belongs to the folylpolyglutamate synthase family.</text>
</comment>